<name>A0A644ZE81_9ZZZZ</name>
<dbReference type="AlphaFoldDB" id="A0A644ZE81"/>
<organism evidence="1">
    <name type="scientific">bioreactor metagenome</name>
    <dbReference type="NCBI Taxonomy" id="1076179"/>
    <lineage>
        <taxon>unclassified sequences</taxon>
        <taxon>metagenomes</taxon>
        <taxon>ecological metagenomes</taxon>
    </lineage>
</organism>
<gene>
    <name evidence="1" type="ORF">SDC9_83618</name>
</gene>
<reference evidence="1" key="1">
    <citation type="submission" date="2019-08" db="EMBL/GenBank/DDBJ databases">
        <authorList>
            <person name="Kucharzyk K."/>
            <person name="Murdoch R.W."/>
            <person name="Higgins S."/>
            <person name="Loffler F."/>
        </authorList>
    </citation>
    <scope>NUCLEOTIDE SEQUENCE</scope>
</reference>
<protein>
    <submittedName>
        <fullName evidence="1">Uncharacterized protein</fullName>
    </submittedName>
</protein>
<dbReference type="EMBL" id="VSSQ01007799">
    <property type="protein sequence ID" value="MPM37013.1"/>
    <property type="molecule type" value="Genomic_DNA"/>
</dbReference>
<evidence type="ECO:0000313" key="1">
    <source>
        <dbReference type="EMBL" id="MPM37013.1"/>
    </source>
</evidence>
<sequence length="234" mass="27806">MILFSLSGQNISKCLVYQSIGNSDSTLCSVQRFDEFGKIIQEDFIDYYIDASTIILLKTKEYYYSDGLLQKIKTVYTNSDSLIELFFYKNDTLLSYSEEFVYDEESKEFCKKVENWNETRIDYEYSHDTLVLKTARDIYGKELYSEKYEYYSDGYKILKTDYGYPKSSSYRQVTATYYLDEQCEKILKEIIVNSEGVKILEKDYDYLMSSCLLCTDRIWGLNPTEVLVRYYVYY</sequence>
<comment type="caution">
    <text evidence="1">The sequence shown here is derived from an EMBL/GenBank/DDBJ whole genome shotgun (WGS) entry which is preliminary data.</text>
</comment>
<accession>A0A644ZE81</accession>
<proteinExistence type="predicted"/>